<dbReference type="InterPro" id="IPR003661">
    <property type="entry name" value="HisK_dim/P_dom"/>
</dbReference>
<dbReference type="Gene3D" id="3.30.450.40">
    <property type="match status" value="1"/>
</dbReference>
<dbReference type="CDD" id="cd00082">
    <property type="entry name" value="HisKA"/>
    <property type="match status" value="1"/>
</dbReference>
<dbReference type="InterPro" id="IPR005467">
    <property type="entry name" value="His_kinase_dom"/>
</dbReference>
<keyword evidence="3 6" id="KW-0597">Phosphoprotein</keyword>
<comment type="catalytic activity">
    <reaction evidence="1">
        <text>ATP + protein L-histidine = ADP + protein N-phospho-L-histidine.</text>
        <dbReference type="EC" id="2.7.13.3"/>
    </reaction>
</comment>
<feature type="domain" description="Histidine kinase" evidence="7">
    <location>
        <begin position="371"/>
        <end position="583"/>
    </location>
</feature>
<dbReference type="InterPro" id="IPR036890">
    <property type="entry name" value="HATPase_C_sf"/>
</dbReference>
<dbReference type="InterPro" id="IPR003018">
    <property type="entry name" value="GAF"/>
</dbReference>
<keyword evidence="9" id="KW-0067">ATP-binding</keyword>
<evidence type="ECO:0000256" key="6">
    <source>
        <dbReference type="PROSITE-ProRule" id="PRU00169"/>
    </source>
</evidence>
<dbReference type="SUPFAM" id="SSF47384">
    <property type="entry name" value="Homodimeric domain of signal transducing histidine kinase"/>
    <property type="match status" value="1"/>
</dbReference>
<feature type="domain" description="Response regulatory" evidence="8">
    <location>
        <begin position="3"/>
        <end position="120"/>
    </location>
</feature>
<gene>
    <name evidence="9" type="ORF">ACG04Q_04330</name>
</gene>
<dbReference type="SUPFAM" id="SSF55781">
    <property type="entry name" value="GAF domain-like"/>
    <property type="match status" value="1"/>
</dbReference>
<sequence length="585" mass="63231">MAKVLVVDDQAANRDLVVTLLKYAGHEPLEAADGHVALAQVREQRPALVICDILMPTMDGYEFVRQLRAEPDIAHTDVVFYTATFMEREARTLALSCGVSTVLLKPTEPEELLRVIEQRLAGAAPVAPVADAQQFDREHLRLLTDKLAFKVSELEAANQRLSALTELNLQLASEHDPHVLLDNVCRGAHGLLGARYAVLAVRSRDGDARGHLSSWGLAPEQVQALQPLAVDAGLCGQVLADGQARRFVQADAARLPAELPPAANGLIAPIMSLQRTYGWVLLADKLGAPAFTDDDQHLLCIYAAQAGRIYENGSLYQAIKQAAELLQTEVDERKRIARDLSVANESLEQRVLQRTAELHAVIDGLESFNRSVSHDLRGPLGGIAGAARMAQQFVANQEPERAIKFLQVIATQAETTGQLVEALLALARASDATLHREPVDMNALTAEVLATLQPAAAPPPVVVEPLAAIHADRKLVRQVLANLIGNALKFSARATPPQVRVGMASAVQGGPLFYVRDNGVGFDAHNAQQLFKPFHRLHDTRFEGSGVGLSIVKRICERHGGTVWADSAPGQGATFYFSFGDDPPA</sequence>
<name>A0ABW7GFQ1_9BURK</name>
<dbReference type="Gene3D" id="3.30.565.10">
    <property type="entry name" value="Histidine kinase-like ATPase, C-terminal domain"/>
    <property type="match status" value="1"/>
</dbReference>
<dbReference type="SUPFAM" id="SSF52172">
    <property type="entry name" value="CheY-like"/>
    <property type="match status" value="1"/>
</dbReference>
<evidence type="ECO:0000256" key="4">
    <source>
        <dbReference type="ARBA" id="ARBA00022679"/>
    </source>
</evidence>
<dbReference type="InterPro" id="IPR004358">
    <property type="entry name" value="Sig_transdc_His_kin-like_C"/>
</dbReference>
<evidence type="ECO:0000256" key="2">
    <source>
        <dbReference type="ARBA" id="ARBA00012438"/>
    </source>
</evidence>
<dbReference type="Pfam" id="PF13185">
    <property type="entry name" value="GAF_2"/>
    <property type="match status" value="1"/>
</dbReference>
<evidence type="ECO:0000259" key="7">
    <source>
        <dbReference type="PROSITE" id="PS50109"/>
    </source>
</evidence>
<keyword evidence="5" id="KW-0418">Kinase</keyword>
<dbReference type="InterPro" id="IPR001789">
    <property type="entry name" value="Sig_transdc_resp-reg_receiver"/>
</dbReference>
<comment type="caution">
    <text evidence="9">The sequence shown here is derived from an EMBL/GenBank/DDBJ whole genome shotgun (WGS) entry which is preliminary data.</text>
</comment>
<dbReference type="SUPFAM" id="SSF55874">
    <property type="entry name" value="ATPase domain of HSP90 chaperone/DNA topoisomerase II/histidine kinase"/>
    <property type="match status" value="1"/>
</dbReference>
<protein>
    <recommendedName>
        <fullName evidence="2">histidine kinase</fullName>
        <ecNumber evidence="2">2.7.13.3</ecNumber>
    </recommendedName>
</protein>
<dbReference type="InterPro" id="IPR050351">
    <property type="entry name" value="BphY/WalK/GraS-like"/>
</dbReference>
<dbReference type="Pfam" id="PF00072">
    <property type="entry name" value="Response_reg"/>
    <property type="match status" value="1"/>
</dbReference>
<evidence type="ECO:0000313" key="10">
    <source>
        <dbReference type="Proteomes" id="UP001606302"/>
    </source>
</evidence>
<evidence type="ECO:0000259" key="8">
    <source>
        <dbReference type="PROSITE" id="PS50110"/>
    </source>
</evidence>
<feature type="modified residue" description="4-aspartylphosphate" evidence="6">
    <location>
        <position position="52"/>
    </location>
</feature>
<dbReference type="PROSITE" id="PS50109">
    <property type="entry name" value="HIS_KIN"/>
    <property type="match status" value="1"/>
</dbReference>
<accession>A0ABW7GFQ1</accession>
<dbReference type="PROSITE" id="PS50110">
    <property type="entry name" value="RESPONSE_REGULATORY"/>
    <property type="match status" value="1"/>
</dbReference>
<dbReference type="SMART" id="SM00065">
    <property type="entry name" value="GAF"/>
    <property type="match status" value="1"/>
</dbReference>
<dbReference type="EMBL" id="JBIGHX010000001">
    <property type="protein sequence ID" value="MFG6460789.1"/>
    <property type="molecule type" value="Genomic_DNA"/>
</dbReference>
<proteinExistence type="predicted"/>
<evidence type="ECO:0000256" key="1">
    <source>
        <dbReference type="ARBA" id="ARBA00000085"/>
    </source>
</evidence>
<dbReference type="EC" id="2.7.13.3" evidence="2"/>
<dbReference type="Gene3D" id="3.40.50.2300">
    <property type="match status" value="1"/>
</dbReference>
<evidence type="ECO:0000313" key="9">
    <source>
        <dbReference type="EMBL" id="MFG6460789.1"/>
    </source>
</evidence>
<organism evidence="9 10">
    <name type="scientific">Pelomonas lactea</name>
    <dbReference type="NCBI Taxonomy" id="3299030"/>
    <lineage>
        <taxon>Bacteria</taxon>
        <taxon>Pseudomonadati</taxon>
        <taxon>Pseudomonadota</taxon>
        <taxon>Betaproteobacteria</taxon>
        <taxon>Burkholderiales</taxon>
        <taxon>Sphaerotilaceae</taxon>
        <taxon>Roseateles</taxon>
    </lineage>
</organism>
<keyword evidence="9" id="KW-0547">Nucleotide-binding</keyword>
<dbReference type="PRINTS" id="PR00344">
    <property type="entry name" value="BCTRLSENSOR"/>
</dbReference>
<dbReference type="InterPro" id="IPR003594">
    <property type="entry name" value="HATPase_dom"/>
</dbReference>
<dbReference type="InterPro" id="IPR036097">
    <property type="entry name" value="HisK_dim/P_sf"/>
</dbReference>
<evidence type="ECO:0000256" key="3">
    <source>
        <dbReference type="ARBA" id="ARBA00022553"/>
    </source>
</evidence>
<keyword evidence="4" id="KW-0808">Transferase</keyword>
<keyword evidence="10" id="KW-1185">Reference proteome</keyword>
<dbReference type="Pfam" id="PF00512">
    <property type="entry name" value="HisKA"/>
    <property type="match status" value="1"/>
</dbReference>
<dbReference type="PANTHER" id="PTHR42878">
    <property type="entry name" value="TWO-COMPONENT HISTIDINE KINASE"/>
    <property type="match status" value="1"/>
</dbReference>
<dbReference type="InterPro" id="IPR011006">
    <property type="entry name" value="CheY-like_superfamily"/>
</dbReference>
<dbReference type="SMART" id="SM00388">
    <property type="entry name" value="HisKA"/>
    <property type="match status" value="1"/>
</dbReference>
<dbReference type="PANTHER" id="PTHR42878:SF15">
    <property type="entry name" value="BACTERIOPHYTOCHROME"/>
    <property type="match status" value="1"/>
</dbReference>
<evidence type="ECO:0000256" key="5">
    <source>
        <dbReference type="ARBA" id="ARBA00022777"/>
    </source>
</evidence>
<dbReference type="RefSeq" id="WP_394509607.1">
    <property type="nucleotide sequence ID" value="NZ_JBIGHX010000001.1"/>
</dbReference>
<dbReference type="Gene3D" id="1.10.287.130">
    <property type="match status" value="1"/>
</dbReference>
<reference evidence="9 10" key="1">
    <citation type="submission" date="2024-08" db="EMBL/GenBank/DDBJ databases">
        <authorList>
            <person name="Lu H."/>
        </authorList>
    </citation>
    <scope>NUCLEOTIDE SEQUENCE [LARGE SCALE GENOMIC DNA]</scope>
    <source>
        <strain evidence="9 10">DXS20W</strain>
    </source>
</reference>
<dbReference type="SMART" id="SM00448">
    <property type="entry name" value="REC"/>
    <property type="match status" value="1"/>
</dbReference>
<dbReference type="GO" id="GO:0005524">
    <property type="term" value="F:ATP binding"/>
    <property type="evidence" value="ECO:0007669"/>
    <property type="project" value="UniProtKB-KW"/>
</dbReference>
<dbReference type="InterPro" id="IPR029016">
    <property type="entry name" value="GAF-like_dom_sf"/>
</dbReference>
<dbReference type="Pfam" id="PF02518">
    <property type="entry name" value="HATPase_c"/>
    <property type="match status" value="1"/>
</dbReference>
<dbReference type="Proteomes" id="UP001606302">
    <property type="component" value="Unassembled WGS sequence"/>
</dbReference>
<dbReference type="SMART" id="SM00387">
    <property type="entry name" value="HATPase_c"/>
    <property type="match status" value="1"/>
</dbReference>